<evidence type="ECO:0008006" key="3">
    <source>
        <dbReference type="Google" id="ProtNLM"/>
    </source>
</evidence>
<gene>
    <name evidence="1" type="ORF">CN495_08765</name>
</gene>
<accession>A0ABD6SAX4</accession>
<sequence length="215" mass="24216">MNKTKYNKQARKLKEIRTGVTVQGNLTVNGAGKTYVGIVGYREKDAVTVALPSAVMWCERWTFPVNEVTVVADNLVPKSSKHYKGAWEHILTEAHRLNVEYEKDRSRDAVEGLVAVKGSTITERFVDTLSGQTKYVRWVLPHVFDFEFDVTTVDVGLADKIRYAYALASGLPTEGYMKADIADSRIVKVPLETKDVNYGEAFGWVKGYVEEMKEK</sequence>
<dbReference type="EMBL" id="NTYF01000023">
    <property type="protein sequence ID" value="PER55833.1"/>
    <property type="molecule type" value="Genomic_DNA"/>
</dbReference>
<evidence type="ECO:0000313" key="2">
    <source>
        <dbReference type="Proteomes" id="UP000219897"/>
    </source>
</evidence>
<name>A0ABD6SAX4_BACTU</name>
<proteinExistence type="predicted"/>
<reference evidence="1 2" key="1">
    <citation type="submission" date="2017-09" db="EMBL/GenBank/DDBJ databases">
        <title>Large-scale bioinformatics analysis of Bacillus genomes uncovers conserved roles of natural products in bacterial physiology.</title>
        <authorList>
            <consortium name="Agbiome Team Llc"/>
            <person name="Bleich R.M."/>
            <person name="Kirk G.J."/>
            <person name="Santa Maria K.C."/>
            <person name="Allen S.E."/>
            <person name="Farag S."/>
            <person name="Shank E.A."/>
            <person name="Bowers A."/>
        </authorList>
    </citation>
    <scope>NUCLEOTIDE SEQUENCE [LARGE SCALE GENOMIC DNA]</scope>
    <source>
        <strain evidence="1 2">AFS005140</strain>
    </source>
</reference>
<dbReference type="RefSeq" id="WP_098317170.1">
    <property type="nucleotide sequence ID" value="NZ_NTYF01000023.1"/>
</dbReference>
<evidence type="ECO:0000313" key="1">
    <source>
        <dbReference type="EMBL" id="PER55833.1"/>
    </source>
</evidence>
<organism evidence="1 2">
    <name type="scientific">Bacillus thuringiensis</name>
    <dbReference type="NCBI Taxonomy" id="1428"/>
    <lineage>
        <taxon>Bacteria</taxon>
        <taxon>Bacillati</taxon>
        <taxon>Bacillota</taxon>
        <taxon>Bacilli</taxon>
        <taxon>Bacillales</taxon>
        <taxon>Bacillaceae</taxon>
        <taxon>Bacillus</taxon>
        <taxon>Bacillus cereus group</taxon>
    </lineage>
</organism>
<dbReference type="Proteomes" id="UP000219897">
    <property type="component" value="Unassembled WGS sequence"/>
</dbReference>
<dbReference type="AlphaFoldDB" id="A0ABD6SAX4"/>
<comment type="caution">
    <text evidence="1">The sequence shown here is derived from an EMBL/GenBank/DDBJ whole genome shotgun (WGS) entry which is preliminary data.</text>
</comment>
<protein>
    <recommendedName>
        <fullName evidence="3">Phage protein</fullName>
    </recommendedName>
</protein>